<dbReference type="InterPro" id="IPR011297">
    <property type="entry name" value="PTS_IIABC_b_glu"/>
</dbReference>
<feature type="transmembrane region" description="Helical" evidence="12">
    <location>
        <begin position="289"/>
        <end position="317"/>
    </location>
</feature>
<keyword evidence="2" id="KW-0813">Transport</keyword>
<dbReference type="InterPro" id="IPR001127">
    <property type="entry name" value="PTS_EIIA_1_perm"/>
</dbReference>
<reference evidence="17" key="1">
    <citation type="submission" date="2016-07" db="EMBL/GenBank/DDBJ databases">
        <authorList>
            <person name="See-Too W.S."/>
        </authorList>
    </citation>
    <scope>NUCLEOTIDE SEQUENCE [LARGE SCALE GENOMIC DNA]</scope>
    <source>
        <strain evidence="17">DSM 24743</strain>
    </source>
</reference>
<dbReference type="InterPro" id="IPR050558">
    <property type="entry name" value="PTS_Sugar-Specific_Components"/>
</dbReference>
<dbReference type="FunFam" id="2.70.70.10:FF:000001">
    <property type="entry name" value="PTS system glucose-specific IIA component"/>
    <property type="match status" value="1"/>
</dbReference>
<dbReference type="EMBL" id="CP016537">
    <property type="protein sequence ID" value="ANU14413.1"/>
    <property type="molecule type" value="Genomic_DNA"/>
</dbReference>
<dbReference type="Pfam" id="PF00367">
    <property type="entry name" value="PTS_EIIB"/>
    <property type="match status" value="1"/>
</dbReference>
<evidence type="ECO:0000256" key="6">
    <source>
        <dbReference type="ARBA" id="ARBA00022683"/>
    </source>
</evidence>
<dbReference type="GO" id="GO:0090589">
    <property type="term" value="F:protein-phosphocysteine-trehalose phosphotransferase system transporter activity"/>
    <property type="evidence" value="ECO:0007669"/>
    <property type="project" value="TreeGrafter"/>
</dbReference>
<dbReference type="InterPro" id="IPR003352">
    <property type="entry name" value="PTS_EIIC"/>
</dbReference>
<dbReference type="InterPro" id="IPR018113">
    <property type="entry name" value="PTrfase_EIIB_Cys"/>
</dbReference>
<name>A0A1C7DT98_9BACL</name>
<gene>
    <name evidence="16" type="ORF">BBI08_11265</name>
</gene>
<sequence>MGEKIRDYSKLAKDILEAVGGEENIVNATRCATRLRIVLKRSKPEAKAMVSEMTGVITVVESSGQFQVVIGQHVGEVFEEFSNLVKFDSSEAVSDNKGTILNRIIATMSAVFAPFVYILAAAGILQGTLIIINLLFPSFAGTGTYEVFSFISWAPFTFLPIFIAITASNHFKSNPYIAVAATAALVSPTWATMAGRIAEGETISFLGMALTQTVYTSSVLPPLFLVWILSYLERFLNKRIHEIVRPLFVPFICLVIMVPLTILLIGPLSTIGANGIANGYNFLAENAPAIAGAVIGGFWQVLVIFGIHWGVTPMVIANFDLYGRDSFQAYQTIAVIAQIGAVLGVIIKTKSQETKKLGVSAGITGLFGITEPAIYGITLKFKKPFIFGSIAGAIGGITASFFNPNYFAYAGLPGPLTIVNGISPEFPSSIWGILIGCAIAIILPIVLIQIFGYGENAVEKAGLTDSTKEQPDLAVETINVNEESIHEPLRGQIIPLSEVSDKVFSSGAMGHGVAIEPLDNQLYAPFDGTVVMIALTKHAIGLRSNSGVELLVHVGLDTVMLKGKPFTLHVEDGARIKKGDLLMTFDREFIQNEGIKITTPLIITNTQSYKEVIIENILDGLVGDKLLTVVK</sequence>
<dbReference type="PROSITE" id="PS51093">
    <property type="entry name" value="PTS_EIIA_TYPE_1"/>
    <property type="match status" value="1"/>
</dbReference>
<feature type="transmembrane region" description="Helical" evidence="12">
    <location>
        <begin position="244"/>
        <end position="269"/>
    </location>
</feature>
<dbReference type="InterPro" id="IPR011055">
    <property type="entry name" value="Dup_hybrid_motif"/>
</dbReference>
<dbReference type="AlphaFoldDB" id="A0A1C7DT98"/>
<evidence type="ECO:0000256" key="4">
    <source>
        <dbReference type="ARBA" id="ARBA00022597"/>
    </source>
</evidence>
<dbReference type="CDD" id="cd00212">
    <property type="entry name" value="PTS_IIB_glc"/>
    <property type="match status" value="1"/>
</dbReference>
<dbReference type="PROSITE" id="PS00371">
    <property type="entry name" value="PTS_EIIA_TYPE_1_HIS"/>
    <property type="match status" value="1"/>
</dbReference>
<keyword evidence="10 12" id="KW-0472">Membrane</keyword>
<feature type="transmembrane region" description="Helical" evidence="12">
    <location>
        <begin position="359"/>
        <end position="378"/>
    </location>
</feature>
<comment type="subcellular location">
    <subcellularLocation>
        <location evidence="1">Cell membrane</location>
        <topology evidence="1">Multi-pass membrane protein</topology>
    </subcellularLocation>
</comment>
<evidence type="ECO:0000259" key="13">
    <source>
        <dbReference type="PROSITE" id="PS51093"/>
    </source>
</evidence>
<evidence type="ECO:0000256" key="2">
    <source>
        <dbReference type="ARBA" id="ARBA00022448"/>
    </source>
</evidence>
<evidence type="ECO:0000256" key="11">
    <source>
        <dbReference type="PROSITE-ProRule" id="PRU00421"/>
    </source>
</evidence>
<dbReference type="OrthoDB" id="9769191at2"/>
<feature type="domain" description="PTS EIIB type-1" evidence="14">
    <location>
        <begin position="9"/>
        <end position="91"/>
    </location>
</feature>
<keyword evidence="3" id="KW-1003">Cell membrane</keyword>
<keyword evidence="7 12" id="KW-0812">Transmembrane</keyword>
<evidence type="ECO:0000259" key="14">
    <source>
        <dbReference type="PROSITE" id="PS51098"/>
    </source>
</evidence>
<dbReference type="PANTHER" id="PTHR30175:SF1">
    <property type="entry name" value="PTS SYSTEM ARBUTIN-, CELLOBIOSE-, AND SALICIN-SPECIFIC EIIBC COMPONENT-RELATED"/>
    <property type="match status" value="1"/>
</dbReference>
<proteinExistence type="predicted"/>
<dbReference type="Pfam" id="PF00358">
    <property type="entry name" value="PTS_EIIA_1"/>
    <property type="match status" value="1"/>
</dbReference>
<dbReference type="GO" id="GO:0008982">
    <property type="term" value="F:protein-N(PI)-phosphohistidine-sugar phosphotransferase activity"/>
    <property type="evidence" value="ECO:0007669"/>
    <property type="project" value="InterPro"/>
</dbReference>
<feature type="domain" description="PTS EIIC type-1" evidence="15">
    <location>
        <begin position="99"/>
        <end position="467"/>
    </location>
</feature>
<dbReference type="KEGG" id="phc:BBI08_11265"/>
<dbReference type="NCBIfam" id="TIGR01995">
    <property type="entry name" value="PTS-II-ABC-beta"/>
    <property type="match status" value="1"/>
</dbReference>
<dbReference type="RefSeq" id="WP_008498238.1">
    <property type="nucleotide sequence ID" value="NZ_CP016537.2"/>
</dbReference>
<evidence type="ECO:0000256" key="12">
    <source>
        <dbReference type="SAM" id="Phobius"/>
    </source>
</evidence>
<dbReference type="NCBIfam" id="TIGR00830">
    <property type="entry name" value="PTBA"/>
    <property type="match status" value="1"/>
</dbReference>
<feature type="transmembrane region" description="Helical" evidence="12">
    <location>
        <begin position="429"/>
        <end position="451"/>
    </location>
</feature>
<dbReference type="InterPro" id="IPR036878">
    <property type="entry name" value="Glu_permease_IIB"/>
</dbReference>
<keyword evidence="4" id="KW-0762">Sugar transport</keyword>
<dbReference type="SUPFAM" id="SSF51261">
    <property type="entry name" value="Duplicated hybrid motif"/>
    <property type="match status" value="1"/>
</dbReference>
<dbReference type="Proteomes" id="UP000092687">
    <property type="component" value="Chromosome"/>
</dbReference>
<feature type="domain" description="PTS EIIA type-1" evidence="13">
    <location>
        <begin position="501"/>
        <end position="605"/>
    </location>
</feature>
<dbReference type="GO" id="GO:0009401">
    <property type="term" value="P:phosphoenolpyruvate-dependent sugar phosphotransferase system"/>
    <property type="evidence" value="ECO:0007669"/>
    <property type="project" value="UniProtKB-KW"/>
</dbReference>
<dbReference type="InterPro" id="IPR013013">
    <property type="entry name" value="PTS_EIIC_1"/>
</dbReference>
<feature type="transmembrane region" description="Helical" evidence="12">
    <location>
        <begin position="175"/>
        <end position="193"/>
    </location>
</feature>
<dbReference type="PROSITE" id="PS51098">
    <property type="entry name" value="PTS_EIIB_TYPE_1"/>
    <property type="match status" value="1"/>
</dbReference>
<dbReference type="STRING" id="1215089.BBI08_11265"/>
<evidence type="ECO:0000256" key="9">
    <source>
        <dbReference type="ARBA" id="ARBA00022989"/>
    </source>
</evidence>
<dbReference type="PANTHER" id="PTHR30175">
    <property type="entry name" value="PHOSPHOTRANSFERASE SYSTEM TRANSPORT PROTEIN"/>
    <property type="match status" value="1"/>
</dbReference>
<accession>A0A1C7DT98</accession>
<dbReference type="Gene3D" id="3.30.1360.60">
    <property type="entry name" value="Glucose permease domain IIB"/>
    <property type="match status" value="1"/>
</dbReference>
<dbReference type="Pfam" id="PF02378">
    <property type="entry name" value="PTS_EIIC"/>
    <property type="match status" value="1"/>
</dbReference>
<evidence type="ECO:0000313" key="17">
    <source>
        <dbReference type="Proteomes" id="UP000092687"/>
    </source>
</evidence>
<feature type="transmembrane region" description="Helical" evidence="12">
    <location>
        <begin position="385"/>
        <end position="409"/>
    </location>
</feature>
<evidence type="ECO:0000259" key="15">
    <source>
        <dbReference type="PROSITE" id="PS51103"/>
    </source>
</evidence>
<reference evidence="17" key="2">
    <citation type="submission" date="2016-10" db="EMBL/GenBank/DDBJ databases">
        <authorList>
            <person name="See-Too W.S."/>
        </authorList>
    </citation>
    <scope>NUCLEOTIDE SEQUENCE [LARGE SCALE GENOMIC DNA]</scope>
    <source>
        <strain evidence="17">DSM 24743</strain>
    </source>
</reference>
<dbReference type="PROSITE" id="PS51103">
    <property type="entry name" value="PTS_EIIC_TYPE_1"/>
    <property type="match status" value="1"/>
</dbReference>
<keyword evidence="8" id="KW-0418">Kinase</keyword>
<evidence type="ECO:0000256" key="3">
    <source>
        <dbReference type="ARBA" id="ARBA00022475"/>
    </source>
</evidence>
<feature type="active site" description="Phosphocysteine intermediate; for EIIB activity" evidence="11">
    <location>
        <position position="31"/>
    </location>
</feature>
<dbReference type="SUPFAM" id="SSF55604">
    <property type="entry name" value="Glucose permease domain IIB"/>
    <property type="match status" value="1"/>
</dbReference>
<evidence type="ECO:0000256" key="1">
    <source>
        <dbReference type="ARBA" id="ARBA00004651"/>
    </source>
</evidence>
<organism evidence="16 17">
    <name type="scientific">Planococcus halocryophilus</name>
    <dbReference type="NCBI Taxonomy" id="1215089"/>
    <lineage>
        <taxon>Bacteria</taxon>
        <taxon>Bacillati</taxon>
        <taxon>Bacillota</taxon>
        <taxon>Bacilli</taxon>
        <taxon>Bacillales</taxon>
        <taxon>Caryophanaceae</taxon>
        <taxon>Planococcus</taxon>
    </lineage>
</organism>
<dbReference type="InterPro" id="IPR001996">
    <property type="entry name" value="PTS_IIB_1"/>
</dbReference>
<feature type="transmembrane region" description="Helical" evidence="12">
    <location>
        <begin position="148"/>
        <end position="168"/>
    </location>
</feature>
<dbReference type="Gene3D" id="2.70.70.10">
    <property type="entry name" value="Glucose Permease (Domain IIA)"/>
    <property type="match status" value="1"/>
</dbReference>
<feature type="transmembrane region" description="Helical" evidence="12">
    <location>
        <begin position="213"/>
        <end position="232"/>
    </location>
</feature>
<feature type="transmembrane region" description="Helical" evidence="12">
    <location>
        <begin position="111"/>
        <end position="136"/>
    </location>
</feature>
<evidence type="ECO:0000313" key="16">
    <source>
        <dbReference type="EMBL" id="ANU14413.1"/>
    </source>
</evidence>
<keyword evidence="9 12" id="KW-1133">Transmembrane helix</keyword>
<keyword evidence="17" id="KW-1185">Reference proteome</keyword>
<dbReference type="GO" id="GO:0005886">
    <property type="term" value="C:plasma membrane"/>
    <property type="evidence" value="ECO:0007669"/>
    <property type="project" value="UniProtKB-SubCell"/>
</dbReference>
<evidence type="ECO:0000256" key="5">
    <source>
        <dbReference type="ARBA" id="ARBA00022679"/>
    </source>
</evidence>
<evidence type="ECO:0000256" key="10">
    <source>
        <dbReference type="ARBA" id="ARBA00023136"/>
    </source>
</evidence>
<evidence type="ECO:0000256" key="8">
    <source>
        <dbReference type="ARBA" id="ARBA00022777"/>
    </source>
</evidence>
<dbReference type="GO" id="GO:0016301">
    <property type="term" value="F:kinase activity"/>
    <property type="evidence" value="ECO:0007669"/>
    <property type="project" value="UniProtKB-KW"/>
</dbReference>
<keyword evidence="5" id="KW-0808">Transferase</keyword>
<keyword evidence="6" id="KW-0598">Phosphotransferase system</keyword>
<dbReference type="GO" id="GO:0015771">
    <property type="term" value="P:trehalose transport"/>
    <property type="evidence" value="ECO:0007669"/>
    <property type="project" value="TreeGrafter"/>
</dbReference>
<protein>
    <submittedName>
        <fullName evidence="16">PTS beta-glucoside transporter subunit EIIBCA</fullName>
    </submittedName>
</protein>
<evidence type="ECO:0000256" key="7">
    <source>
        <dbReference type="ARBA" id="ARBA00022692"/>
    </source>
</evidence>
<feature type="transmembrane region" description="Helical" evidence="12">
    <location>
        <begin position="329"/>
        <end position="347"/>
    </location>
</feature>